<name>A0A081BUX8_VECG1</name>
<gene>
    <name evidence="2" type="ORF">U27_03095</name>
</gene>
<protein>
    <submittedName>
        <fullName evidence="2">Uncharacterized protein</fullName>
    </submittedName>
</protein>
<organism evidence="2">
    <name type="scientific">Vecturithrix granuli</name>
    <dbReference type="NCBI Taxonomy" id="1499967"/>
    <lineage>
        <taxon>Bacteria</taxon>
        <taxon>Candidatus Moduliflexota</taxon>
        <taxon>Candidatus Vecturitrichia</taxon>
        <taxon>Candidatus Vecturitrichales</taxon>
        <taxon>Candidatus Vecturitrichaceae</taxon>
        <taxon>Candidatus Vecturithrix</taxon>
    </lineage>
</organism>
<dbReference type="HOGENOM" id="CLU_2013629_0_0_0"/>
<feature type="transmembrane region" description="Helical" evidence="1">
    <location>
        <begin position="106"/>
        <end position="123"/>
    </location>
</feature>
<keyword evidence="1" id="KW-0472">Membrane</keyword>
<feature type="transmembrane region" description="Helical" evidence="1">
    <location>
        <begin position="47"/>
        <end position="67"/>
    </location>
</feature>
<sequence>MLDKILLYIGAALPLFWGIAHLFPTNSVVKGFGNISLNNKRIITMEWIIEGVALIFIGVVIAAVTYIDDTSVVSKVVYTISFMFLNILSVISLMTGSKIDFIPFKLCPIIFTSASIMVLLGNYL</sequence>
<evidence type="ECO:0000313" key="3">
    <source>
        <dbReference type="Proteomes" id="UP000030661"/>
    </source>
</evidence>
<evidence type="ECO:0000313" key="2">
    <source>
        <dbReference type="EMBL" id="GAK56133.1"/>
    </source>
</evidence>
<feature type="transmembrane region" description="Helical" evidence="1">
    <location>
        <begin position="73"/>
        <end position="94"/>
    </location>
</feature>
<dbReference type="Proteomes" id="UP000030661">
    <property type="component" value="Unassembled WGS sequence"/>
</dbReference>
<evidence type="ECO:0000256" key="1">
    <source>
        <dbReference type="SAM" id="Phobius"/>
    </source>
</evidence>
<keyword evidence="1" id="KW-0812">Transmembrane</keyword>
<accession>A0A081BUX8</accession>
<reference evidence="2" key="1">
    <citation type="journal article" date="2015" name="PeerJ">
        <title>First genomic representation of candidate bacterial phylum KSB3 points to enhanced environmental sensing as a trigger of wastewater bulking.</title>
        <authorList>
            <person name="Sekiguchi Y."/>
            <person name="Ohashi A."/>
            <person name="Parks D.H."/>
            <person name="Yamauchi T."/>
            <person name="Tyson G.W."/>
            <person name="Hugenholtz P."/>
        </authorList>
    </citation>
    <scope>NUCLEOTIDE SEQUENCE [LARGE SCALE GENOMIC DNA]</scope>
</reference>
<proteinExistence type="predicted"/>
<keyword evidence="3" id="KW-1185">Reference proteome</keyword>
<dbReference type="AlphaFoldDB" id="A0A081BUX8"/>
<keyword evidence="1" id="KW-1133">Transmembrane helix</keyword>
<feature type="transmembrane region" description="Helical" evidence="1">
    <location>
        <begin position="6"/>
        <end position="26"/>
    </location>
</feature>
<dbReference type="EMBL" id="DF820464">
    <property type="protein sequence ID" value="GAK56133.1"/>
    <property type="molecule type" value="Genomic_DNA"/>
</dbReference>